<protein>
    <recommendedName>
        <fullName evidence="7">C2H2-type domain-containing protein</fullName>
    </recommendedName>
</protein>
<dbReference type="GO" id="GO:0031519">
    <property type="term" value="C:PcG protein complex"/>
    <property type="evidence" value="ECO:0007669"/>
    <property type="project" value="TreeGrafter"/>
</dbReference>
<dbReference type="GO" id="GO:0000785">
    <property type="term" value="C:chromatin"/>
    <property type="evidence" value="ECO:0007669"/>
    <property type="project" value="TreeGrafter"/>
</dbReference>
<evidence type="ECO:0000256" key="5">
    <source>
        <dbReference type="PROSITE-ProRule" id="PRU00042"/>
    </source>
</evidence>
<proteinExistence type="predicted"/>
<evidence type="ECO:0000256" key="2">
    <source>
        <dbReference type="ARBA" id="ARBA00022737"/>
    </source>
</evidence>
<dbReference type="InterPro" id="IPR036236">
    <property type="entry name" value="Znf_C2H2_sf"/>
</dbReference>
<dbReference type="PROSITE" id="PS50157">
    <property type="entry name" value="ZINC_FINGER_C2H2_2"/>
    <property type="match status" value="3"/>
</dbReference>
<sequence length="398" mass="44542">MQVHPSTPNHYYTTSTTQQQQHPYNPNMFASTSSPQYTLLEQQQQQQQQQQPNEDMFFALERLLMGISPFPPTMPTLAKPTCPSLDDQLMAEMSSPSPSSTIPSIVLNEQSLDMLQQFYQNQDSQHNHNSNNQYSQQSHDQSDCSSTSRSGSPPASPYSYASSLVSSPAMPILDHNNHYASMVAQQQHHYQQHDYRQQQFEQMSMPLNLPPIEAYMAPSAALLSHSHSNHCQHAQPLSSVMPTTTYKNSKSHHRRSSSSASSAISAYESTASRGYRASSISSVCSATSTSTVDATTLTKTSRPVKSYACPTCTKPFPTRTQLKSHMAIHTDLFPFPCQYAGCELHFKRKHDLRRHVDAKHALVKKYLCTGGCGEGFGRRDQMVRHLRRGTCGKGFQTE</sequence>
<dbReference type="PANTHER" id="PTHR14003:SF19">
    <property type="entry name" value="YY2 TRANSCRIPTION FACTOR"/>
    <property type="match status" value="1"/>
</dbReference>
<feature type="domain" description="C2H2-type" evidence="7">
    <location>
        <begin position="335"/>
        <end position="365"/>
    </location>
</feature>
<dbReference type="SUPFAM" id="SSF57667">
    <property type="entry name" value="beta-beta-alpha zinc fingers"/>
    <property type="match status" value="1"/>
</dbReference>
<dbReference type="OrthoDB" id="8922241at2759"/>
<feature type="compositionally biased region" description="Polar residues" evidence="6">
    <location>
        <begin position="1"/>
        <end position="12"/>
    </location>
</feature>
<evidence type="ECO:0000259" key="7">
    <source>
        <dbReference type="PROSITE" id="PS50157"/>
    </source>
</evidence>
<evidence type="ECO:0000313" key="9">
    <source>
        <dbReference type="Proteomes" id="UP000823405"/>
    </source>
</evidence>
<evidence type="ECO:0000256" key="3">
    <source>
        <dbReference type="ARBA" id="ARBA00022771"/>
    </source>
</evidence>
<feature type="domain" description="C2H2-type" evidence="7">
    <location>
        <begin position="366"/>
        <end position="394"/>
    </location>
</feature>
<dbReference type="PROSITE" id="PS00028">
    <property type="entry name" value="ZINC_FINGER_C2H2_1"/>
    <property type="match status" value="1"/>
</dbReference>
<reference evidence="8" key="1">
    <citation type="journal article" date="2020" name="Fungal Divers.">
        <title>Resolving the Mortierellaceae phylogeny through synthesis of multi-gene phylogenetics and phylogenomics.</title>
        <authorList>
            <person name="Vandepol N."/>
            <person name="Liber J."/>
            <person name="Desiro A."/>
            <person name="Na H."/>
            <person name="Kennedy M."/>
            <person name="Barry K."/>
            <person name="Grigoriev I.V."/>
            <person name="Miller A.N."/>
            <person name="O'Donnell K."/>
            <person name="Stajich J.E."/>
            <person name="Bonito G."/>
        </authorList>
    </citation>
    <scope>NUCLEOTIDE SEQUENCE</scope>
    <source>
        <strain evidence="8">NVP60</strain>
    </source>
</reference>
<keyword evidence="9" id="KW-1185">Reference proteome</keyword>
<feature type="region of interest" description="Disordered" evidence="6">
    <location>
        <begin position="123"/>
        <end position="161"/>
    </location>
</feature>
<dbReference type="AlphaFoldDB" id="A0A9P6QRR7"/>
<feature type="compositionally biased region" description="Low complexity" evidence="6">
    <location>
        <begin position="94"/>
        <end position="103"/>
    </location>
</feature>
<dbReference type="GO" id="GO:0000981">
    <property type="term" value="F:DNA-binding transcription factor activity, RNA polymerase II-specific"/>
    <property type="evidence" value="ECO:0007669"/>
    <property type="project" value="TreeGrafter"/>
</dbReference>
<evidence type="ECO:0000313" key="8">
    <source>
        <dbReference type="EMBL" id="KAG0291014.1"/>
    </source>
</evidence>
<dbReference type="GO" id="GO:0005667">
    <property type="term" value="C:transcription regulator complex"/>
    <property type="evidence" value="ECO:0007669"/>
    <property type="project" value="TreeGrafter"/>
</dbReference>
<dbReference type="GO" id="GO:0008270">
    <property type="term" value="F:zinc ion binding"/>
    <property type="evidence" value="ECO:0007669"/>
    <property type="project" value="UniProtKB-KW"/>
</dbReference>
<feature type="region of interest" description="Disordered" evidence="6">
    <location>
        <begin position="79"/>
        <end position="103"/>
    </location>
</feature>
<feature type="domain" description="C2H2-type" evidence="7">
    <location>
        <begin position="307"/>
        <end position="334"/>
    </location>
</feature>
<organism evidence="8 9">
    <name type="scientific">Linnemannia gamsii</name>
    <dbReference type="NCBI Taxonomy" id="64522"/>
    <lineage>
        <taxon>Eukaryota</taxon>
        <taxon>Fungi</taxon>
        <taxon>Fungi incertae sedis</taxon>
        <taxon>Mucoromycota</taxon>
        <taxon>Mortierellomycotina</taxon>
        <taxon>Mortierellomycetes</taxon>
        <taxon>Mortierellales</taxon>
        <taxon>Mortierellaceae</taxon>
        <taxon>Linnemannia</taxon>
    </lineage>
</organism>
<dbReference type="EMBL" id="JAAAIN010002680">
    <property type="protein sequence ID" value="KAG0291014.1"/>
    <property type="molecule type" value="Genomic_DNA"/>
</dbReference>
<keyword evidence="2" id="KW-0677">Repeat</keyword>
<comment type="caution">
    <text evidence="8">The sequence shown here is derived from an EMBL/GenBank/DDBJ whole genome shotgun (WGS) entry which is preliminary data.</text>
</comment>
<dbReference type="InterPro" id="IPR013087">
    <property type="entry name" value="Znf_C2H2_type"/>
</dbReference>
<accession>A0A9P6QRR7</accession>
<dbReference type="Pfam" id="PF00096">
    <property type="entry name" value="zf-C2H2"/>
    <property type="match status" value="1"/>
</dbReference>
<keyword evidence="1" id="KW-0479">Metal-binding</keyword>
<dbReference type="Proteomes" id="UP000823405">
    <property type="component" value="Unassembled WGS sequence"/>
</dbReference>
<evidence type="ECO:0000256" key="1">
    <source>
        <dbReference type="ARBA" id="ARBA00022723"/>
    </source>
</evidence>
<name>A0A9P6QRR7_9FUNG</name>
<dbReference type="PANTHER" id="PTHR14003">
    <property type="entry name" value="TRANSCRIPTIONAL REPRESSOR PROTEIN YY"/>
    <property type="match status" value="1"/>
</dbReference>
<dbReference type="GO" id="GO:0000978">
    <property type="term" value="F:RNA polymerase II cis-regulatory region sequence-specific DNA binding"/>
    <property type="evidence" value="ECO:0007669"/>
    <property type="project" value="TreeGrafter"/>
</dbReference>
<keyword evidence="3 5" id="KW-0863">Zinc-finger</keyword>
<evidence type="ECO:0000256" key="4">
    <source>
        <dbReference type="ARBA" id="ARBA00022833"/>
    </source>
</evidence>
<feature type="region of interest" description="Disordered" evidence="6">
    <location>
        <begin position="1"/>
        <end position="32"/>
    </location>
</feature>
<keyword evidence="4" id="KW-0862">Zinc</keyword>
<evidence type="ECO:0000256" key="6">
    <source>
        <dbReference type="SAM" id="MobiDB-lite"/>
    </source>
</evidence>
<dbReference type="Gene3D" id="3.30.160.60">
    <property type="entry name" value="Classic Zinc Finger"/>
    <property type="match status" value="2"/>
</dbReference>
<feature type="compositionally biased region" description="Polar residues" evidence="6">
    <location>
        <begin position="22"/>
        <end position="32"/>
    </location>
</feature>
<gene>
    <name evidence="8" type="ORF">BGZ97_006013</name>
</gene>
<dbReference type="SMART" id="SM00355">
    <property type="entry name" value="ZnF_C2H2"/>
    <property type="match status" value="3"/>
</dbReference>